<dbReference type="InterPro" id="IPR014710">
    <property type="entry name" value="RmlC-like_jellyroll"/>
</dbReference>
<dbReference type="CDD" id="cd00038">
    <property type="entry name" value="CAP_ED"/>
    <property type="match status" value="1"/>
</dbReference>
<accession>A0A1I5K1I2</accession>
<dbReference type="InterPro" id="IPR000595">
    <property type="entry name" value="cNMP-bd_dom"/>
</dbReference>
<dbReference type="RefSeq" id="WP_017013806.1">
    <property type="nucleotide sequence ID" value="NZ_FOWR01000002.1"/>
</dbReference>
<evidence type="ECO:0000313" key="3">
    <source>
        <dbReference type="Proteomes" id="UP000182692"/>
    </source>
</evidence>
<dbReference type="GO" id="GO:0016301">
    <property type="term" value="F:kinase activity"/>
    <property type="evidence" value="ECO:0007669"/>
    <property type="project" value="UniProtKB-KW"/>
</dbReference>
<dbReference type="OrthoDB" id="9798104at2"/>
<dbReference type="AlphaFoldDB" id="A0A1I5K1I2"/>
<name>A0A1I5K1I2_9GAMM</name>
<gene>
    <name evidence="2" type="ORF">SAMN03084138_00456</name>
</gene>
<dbReference type="EMBL" id="FOWR01000002">
    <property type="protein sequence ID" value="SFO78491.1"/>
    <property type="molecule type" value="Genomic_DNA"/>
</dbReference>
<reference evidence="2 3" key="1">
    <citation type="submission" date="2016-10" db="EMBL/GenBank/DDBJ databases">
        <authorList>
            <person name="de Groot N.N."/>
        </authorList>
    </citation>
    <scope>NUCLEOTIDE SEQUENCE [LARGE SCALE GENOMIC DNA]</scope>
    <source>
        <strain evidence="2 3">DSM 15893</strain>
    </source>
</reference>
<keyword evidence="2" id="KW-0808">Transferase</keyword>
<dbReference type="SUPFAM" id="SSF51206">
    <property type="entry name" value="cAMP-binding domain-like"/>
    <property type="match status" value="1"/>
</dbReference>
<dbReference type="STRING" id="1121869.SAMN03084138_00456"/>
<evidence type="ECO:0000313" key="2">
    <source>
        <dbReference type="EMBL" id="SFO78491.1"/>
    </source>
</evidence>
<dbReference type="InterPro" id="IPR018490">
    <property type="entry name" value="cNMP-bd_dom_sf"/>
</dbReference>
<dbReference type="Gene3D" id="2.60.120.10">
    <property type="entry name" value="Jelly Rolls"/>
    <property type="match status" value="1"/>
</dbReference>
<dbReference type="Proteomes" id="UP000182692">
    <property type="component" value="Unassembled WGS sequence"/>
</dbReference>
<evidence type="ECO:0000259" key="1">
    <source>
        <dbReference type="Pfam" id="PF00027"/>
    </source>
</evidence>
<feature type="domain" description="Cyclic nucleotide-binding" evidence="1">
    <location>
        <begin position="36"/>
        <end position="121"/>
    </location>
</feature>
<sequence length="204" mass="22604">MNNQQILMQFEQRFRNVFSLTDEEWQAFANQSVVRIVAKGDALFNAGDVADKVRFVCSGTLCNFYLTPDGNRRNKSFLQAGEVSACLSSFARGLPARFSCEALTDAVCVEVSAKALKALSESTVGWQNAFLQMVTVLALKKEAREADLLLLSSTELYTQFLETHSALAQSLANYHIASYLGITEVSLSRIRAKLGVQHTYTRTT</sequence>
<organism evidence="2 3">
    <name type="scientific">Enterovibrio norvegicus DSM 15893</name>
    <dbReference type="NCBI Taxonomy" id="1121869"/>
    <lineage>
        <taxon>Bacteria</taxon>
        <taxon>Pseudomonadati</taxon>
        <taxon>Pseudomonadota</taxon>
        <taxon>Gammaproteobacteria</taxon>
        <taxon>Vibrionales</taxon>
        <taxon>Vibrionaceae</taxon>
        <taxon>Enterovibrio</taxon>
    </lineage>
</organism>
<keyword evidence="2" id="KW-0418">Kinase</keyword>
<proteinExistence type="predicted"/>
<dbReference type="Pfam" id="PF00027">
    <property type="entry name" value="cNMP_binding"/>
    <property type="match status" value="1"/>
</dbReference>
<dbReference type="GeneID" id="35873097"/>
<protein>
    <submittedName>
        <fullName evidence="2">cAMP-binding domain of CRP or a regulatory subunit of cAMP-dependent protein kinases</fullName>
    </submittedName>
</protein>